<feature type="region of interest" description="Disordered" evidence="1">
    <location>
        <begin position="158"/>
        <end position="198"/>
    </location>
</feature>
<dbReference type="PANTHER" id="PTHR14222">
    <property type="entry name" value="CONDENSIN"/>
    <property type="match status" value="1"/>
</dbReference>
<gene>
    <name evidence="2" type="ORF">EB796_012251</name>
</gene>
<protein>
    <submittedName>
        <fullName evidence="2">NCAPD3</fullName>
    </submittedName>
</protein>
<evidence type="ECO:0000256" key="1">
    <source>
        <dbReference type="SAM" id="MobiDB-lite"/>
    </source>
</evidence>
<dbReference type="EMBL" id="VXIV02001815">
    <property type="protein sequence ID" value="KAF6029451.1"/>
    <property type="molecule type" value="Genomic_DNA"/>
</dbReference>
<accession>A0A7J7JUT7</accession>
<reference evidence="2" key="1">
    <citation type="submission" date="2020-06" db="EMBL/GenBank/DDBJ databases">
        <title>Draft genome of Bugula neritina, a colonial animal packing powerful symbionts and potential medicines.</title>
        <authorList>
            <person name="Rayko M."/>
        </authorList>
    </citation>
    <scope>NUCLEOTIDE SEQUENCE [LARGE SCALE GENOMIC DNA]</scope>
    <source>
        <strain evidence="2">Kwan_BN1</strain>
    </source>
</reference>
<sequence>MLLISADVFNTSLPSELVNTIWNGGFLDFDVCDISADVRDTLHDNFYFIESWKKLLHELHSALKDFSVEQCANLWNSIATNGDMGKQIMTTLAYFMDCCKQETLTVYMKESSILAANVYITMLRLPGYTCIQLFHPTLFQKSIDALKNISPIESVFAKHGGRSKHSKLSSSQGTQKSSQSSQRREAGRSQSSILEDSHQELELSEPDIYKLRRHLVQLLQSLVMFLKINPLKKELHLSELVIALLSTLTSIEPSSMPTAFDPEVIVSRVTSIAYLAYLGIHIICMRNPGGSVAMIKCAFKSLEQNFLMLVGQKRDTPATNTIPRDVVLIRDLTLAFVVHLVREAKDSIKQPLQRLVSSVILSAPDRSEYRVKISQAVLVIMEEMGDAAYCDMCKWLFQLSKYKKASGRIMAAEIYGQMLVKKDLKKISDTSIDLDLINYTTRFVLLQALLTRCSDKVPSVCAKSLSMLALCLNCKENEVKKYVRSFITTRLHHRMLRPHTTMSRTSGFSVNSNGPNESEAVRIHPIHSAQTTNAWTSEGSQLGPSSIFIPYSCTKSATMFYLTRGFDISKYI</sequence>
<dbReference type="Proteomes" id="UP000593567">
    <property type="component" value="Unassembled WGS sequence"/>
</dbReference>
<name>A0A7J7JUT7_BUGNE</name>
<dbReference type="InterPro" id="IPR016024">
    <property type="entry name" value="ARM-type_fold"/>
</dbReference>
<evidence type="ECO:0000313" key="2">
    <source>
        <dbReference type="EMBL" id="KAF6029451.1"/>
    </source>
</evidence>
<feature type="compositionally biased region" description="Low complexity" evidence="1">
    <location>
        <begin position="168"/>
        <end position="181"/>
    </location>
</feature>
<keyword evidence="3" id="KW-1185">Reference proteome</keyword>
<comment type="caution">
    <text evidence="2">The sequence shown here is derived from an EMBL/GenBank/DDBJ whole genome shotgun (WGS) entry which is preliminary data.</text>
</comment>
<organism evidence="2 3">
    <name type="scientific">Bugula neritina</name>
    <name type="common">Brown bryozoan</name>
    <name type="synonym">Sertularia neritina</name>
    <dbReference type="NCBI Taxonomy" id="10212"/>
    <lineage>
        <taxon>Eukaryota</taxon>
        <taxon>Metazoa</taxon>
        <taxon>Spiralia</taxon>
        <taxon>Lophotrochozoa</taxon>
        <taxon>Bryozoa</taxon>
        <taxon>Gymnolaemata</taxon>
        <taxon>Cheilostomatida</taxon>
        <taxon>Flustrina</taxon>
        <taxon>Buguloidea</taxon>
        <taxon>Bugulidae</taxon>
        <taxon>Bugula</taxon>
    </lineage>
</organism>
<dbReference type="GO" id="GO:0000796">
    <property type="term" value="C:condensin complex"/>
    <property type="evidence" value="ECO:0007669"/>
    <property type="project" value="TreeGrafter"/>
</dbReference>
<proteinExistence type="predicted"/>
<dbReference type="GO" id="GO:0000779">
    <property type="term" value="C:condensed chromosome, centromeric region"/>
    <property type="evidence" value="ECO:0007669"/>
    <property type="project" value="TreeGrafter"/>
</dbReference>
<dbReference type="PANTHER" id="PTHR14222:SF1">
    <property type="entry name" value="CONDENSIN-2 COMPLEX SUBUNIT D3"/>
    <property type="match status" value="1"/>
</dbReference>
<evidence type="ECO:0000313" key="3">
    <source>
        <dbReference type="Proteomes" id="UP000593567"/>
    </source>
</evidence>
<dbReference type="GO" id="GO:0042393">
    <property type="term" value="F:histone binding"/>
    <property type="evidence" value="ECO:0007669"/>
    <property type="project" value="TreeGrafter"/>
</dbReference>
<dbReference type="InterPro" id="IPR026971">
    <property type="entry name" value="CND1/NCAPD3"/>
</dbReference>
<dbReference type="AlphaFoldDB" id="A0A7J7JUT7"/>
<dbReference type="GO" id="GO:0007076">
    <property type="term" value="P:mitotic chromosome condensation"/>
    <property type="evidence" value="ECO:0007669"/>
    <property type="project" value="InterPro"/>
</dbReference>
<dbReference type="OrthoDB" id="10263978at2759"/>
<dbReference type="GO" id="GO:0010032">
    <property type="term" value="P:meiotic chromosome condensation"/>
    <property type="evidence" value="ECO:0007669"/>
    <property type="project" value="TreeGrafter"/>
</dbReference>
<dbReference type="SUPFAM" id="SSF48371">
    <property type="entry name" value="ARM repeat"/>
    <property type="match status" value="1"/>
</dbReference>